<dbReference type="InterPro" id="IPR036005">
    <property type="entry name" value="Creatinase/aminopeptidase-like"/>
</dbReference>
<evidence type="ECO:0000256" key="7">
    <source>
        <dbReference type="ARBA" id="ARBA00022801"/>
    </source>
</evidence>
<evidence type="ECO:0000256" key="1">
    <source>
        <dbReference type="ARBA" id="ARBA00001424"/>
    </source>
</evidence>
<keyword evidence="13" id="KW-1185">Reference proteome</keyword>
<dbReference type="EC" id="3.4.11.9" evidence="4"/>
<keyword evidence="8" id="KW-0482">Metalloprotease</keyword>
<evidence type="ECO:0000259" key="11">
    <source>
        <dbReference type="SMART" id="SM01011"/>
    </source>
</evidence>
<dbReference type="InterPro" id="IPR029149">
    <property type="entry name" value="Creatin/AminoP/Spt16_N"/>
</dbReference>
<dbReference type="AlphaFoldDB" id="A0A5B8A1E4"/>
<dbReference type="InterPro" id="IPR052433">
    <property type="entry name" value="X-Pro_dipept-like"/>
</dbReference>
<protein>
    <recommendedName>
        <fullName evidence="4">Xaa-Pro aminopeptidase</fullName>
        <ecNumber evidence="4">3.4.11.9</ecNumber>
    </recommendedName>
</protein>
<evidence type="ECO:0000256" key="6">
    <source>
        <dbReference type="ARBA" id="ARBA00022723"/>
    </source>
</evidence>
<dbReference type="RefSeq" id="WP_139516113.1">
    <property type="nucleotide sequence ID" value="NZ_CP040896.1"/>
</dbReference>
<dbReference type="CDD" id="cd01087">
    <property type="entry name" value="Prolidase"/>
    <property type="match status" value="1"/>
</dbReference>
<dbReference type="GO" id="GO:0006508">
    <property type="term" value="P:proteolysis"/>
    <property type="evidence" value="ECO:0007669"/>
    <property type="project" value="UniProtKB-KW"/>
</dbReference>
<comment type="similarity">
    <text evidence="3 10">Belongs to the peptidase M24B family.</text>
</comment>
<comment type="catalytic activity">
    <reaction evidence="1">
        <text>Release of any N-terminal amino acid, including proline, that is linked to proline, even from a dipeptide or tripeptide.</text>
        <dbReference type="EC" id="3.4.11.9"/>
    </reaction>
</comment>
<dbReference type="Pfam" id="PF05195">
    <property type="entry name" value="AMP_N"/>
    <property type="match status" value="1"/>
</dbReference>
<dbReference type="InterPro" id="IPR001131">
    <property type="entry name" value="Peptidase_M24B_aminopep-P_CS"/>
</dbReference>
<dbReference type="GO" id="GO:0030145">
    <property type="term" value="F:manganese ion binding"/>
    <property type="evidence" value="ECO:0007669"/>
    <property type="project" value="InterPro"/>
</dbReference>
<evidence type="ECO:0000256" key="3">
    <source>
        <dbReference type="ARBA" id="ARBA00008766"/>
    </source>
</evidence>
<dbReference type="PANTHER" id="PTHR43226:SF4">
    <property type="entry name" value="XAA-PRO AMINOPEPTIDASE 3"/>
    <property type="match status" value="1"/>
</dbReference>
<keyword evidence="7" id="KW-0378">Hydrolase</keyword>
<gene>
    <name evidence="12" type="ORF">FHG12_12865</name>
</gene>
<dbReference type="EMBL" id="CP040896">
    <property type="protein sequence ID" value="QDA60939.1"/>
    <property type="molecule type" value="Genomic_DNA"/>
</dbReference>
<dbReference type="SUPFAM" id="SSF55920">
    <property type="entry name" value="Creatinase/aminopeptidase"/>
    <property type="match status" value="1"/>
</dbReference>
<keyword evidence="5" id="KW-0645">Protease</keyword>
<dbReference type="Gene3D" id="3.40.350.10">
    <property type="entry name" value="Creatinase/prolidase N-terminal domain"/>
    <property type="match status" value="1"/>
</dbReference>
<sequence>MRYGSIAPTLFTHNRRNFTQQLLPASLAIFHSNDIMPTNADGTMAFRQNNDLFYLSGVDQEESILLLFPDAKLPQHREILFLRETSDLILVWEGYKLTKDEARQLSGIKTIMWLDSFKQVLTALMNEAEHVYLNSNEHIRSVVEVETRDARFIKEIKAQYPLHDYRRAAPIMHHLRAIKSEEEIRLMREAMNITEKAFRRVLGFVQPGVWEYEIEAEIVHEFVRNRSRGPAYGSIIASGANACILHYVSNDRECKDGDVLLMDFGAEYANYAADLSRSIPVNGTFTKRQRDVYEAVLRVMKFATSNLLAGNNIEDYHAAVGRTMEQELIKLDLLTESDVKNQDPSAPLYKKYFMHGTSHYLGLDVHDVGAKYRVFEPGMVYTCEPGIYIREEGLGIRLENDILITRSQPEDLMKNIPLEADDIERLMREARA</sequence>
<dbReference type="Pfam" id="PF00557">
    <property type="entry name" value="Peptidase_M24"/>
    <property type="match status" value="1"/>
</dbReference>
<reference evidence="12 13" key="1">
    <citation type="submission" date="2019-06" db="EMBL/GenBank/DDBJ databases">
        <authorList>
            <person name="Srinivasan S."/>
        </authorList>
    </citation>
    <scope>NUCLEOTIDE SEQUENCE [LARGE SCALE GENOMIC DNA]</scope>
    <source>
        <strain evidence="12 13">17J68-5</strain>
    </source>
</reference>
<organism evidence="12 13">
    <name type="scientific">Hymenobacter jejuensis</name>
    <dbReference type="NCBI Taxonomy" id="2502781"/>
    <lineage>
        <taxon>Bacteria</taxon>
        <taxon>Pseudomonadati</taxon>
        <taxon>Bacteroidota</taxon>
        <taxon>Cytophagia</taxon>
        <taxon>Cytophagales</taxon>
        <taxon>Hymenobacteraceae</taxon>
        <taxon>Hymenobacter</taxon>
    </lineage>
</organism>
<evidence type="ECO:0000256" key="8">
    <source>
        <dbReference type="ARBA" id="ARBA00023049"/>
    </source>
</evidence>
<evidence type="ECO:0000256" key="2">
    <source>
        <dbReference type="ARBA" id="ARBA00001936"/>
    </source>
</evidence>
<dbReference type="SUPFAM" id="SSF53092">
    <property type="entry name" value="Creatinase/prolidase N-terminal domain"/>
    <property type="match status" value="1"/>
</dbReference>
<dbReference type="InterPro" id="IPR000994">
    <property type="entry name" value="Pept_M24"/>
</dbReference>
<proteinExistence type="inferred from homology"/>
<keyword evidence="6 10" id="KW-0479">Metal-binding</keyword>
<dbReference type="Proteomes" id="UP000305398">
    <property type="component" value="Chromosome"/>
</dbReference>
<evidence type="ECO:0000256" key="10">
    <source>
        <dbReference type="RuleBase" id="RU000590"/>
    </source>
</evidence>
<dbReference type="SMART" id="SM01011">
    <property type="entry name" value="AMP_N"/>
    <property type="match status" value="1"/>
</dbReference>
<evidence type="ECO:0000256" key="9">
    <source>
        <dbReference type="ARBA" id="ARBA00023211"/>
    </source>
</evidence>
<evidence type="ECO:0000256" key="5">
    <source>
        <dbReference type="ARBA" id="ARBA00022670"/>
    </source>
</evidence>
<dbReference type="GO" id="GO:0070006">
    <property type="term" value="F:metalloaminopeptidase activity"/>
    <property type="evidence" value="ECO:0007669"/>
    <property type="project" value="InterPro"/>
</dbReference>
<dbReference type="Gene3D" id="3.90.230.10">
    <property type="entry name" value="Creatinase/methionine aminopeptidase superfamily"/>
    <property type="match status" value="1"/>
</dbReference>
<accession>A0A5B8A1E4</accession>
<comment type="cofactor">
    <cofactor evidence="2">
        <name>Mn(2+)</name>
        <dbReference type="ChEBI" id="CHEBI:29035"/>
    </cofactor>
</comment>
<dbReference type="KEGG" id="hyj:FHG12_12865"/>
<dbReference type="PROSITE" id="PS00491">
    <property type="entry name" value="PROLINE_PEPTIDASE"/>
    <property type="match status" value="1"/>
</dbReference>
<keyword evidence="9" id="KW-0464">Manganese</keyword>
<dbReference type="InterPro" id="IPR007865">
    <property type="entry name" value="Aminopep_P_N"/>
</dbReference>
<dbReference type="OrthoDB" id="9806388at2"/>
<evidence type="ECO:0000256" key="4">
    <source>
        <dbReference type="ARBA" id="ARBA00012574"/>
    </source>
</evidence>
<evidence type="ECO:0000313" key="12">
    <source>
        <dbReference type="EMBL" id="QDA60939.1"/>
    </source>
</evidence>
<name>A0A5B8A1E4_9BACT</name>
<dbReference type="PANTHER" id="PTHR43226">
    <property type="entry name" value="XAA-PRO AMINOPEPTIDASE 3"/>
    <property type="match status" value="1"/>
</dbReference>
<feature type="domain" description="Aminopeptidase P N-terminal" evidence="11">
    <location>
        <begin position="6"/>
        <end position="141"/>
    </location>
</feature>
<evidence type="ECO:0000313" key="13">
    <source>
        <dbReference type="Proteomes" id="UP000305398"/>
    </source>
</evidence>